<name>A0A1S4EG94_DIACI</name>
<evidence type="ECO:0000259" key="2">
    <source>
        <dbReference type="Pfam" id="PF03184"/>
    </source>
</evidence>
<feature type="compositionally biased region" description="Pro residues" evidence="1">
    <location>
        <begin position="487"/>
        <end position="498"/>
    </location>
</feature>
<feature type="compositionally biased region" description="Acidic residues" evidence="1">
    <location>
        <begin position="468"/>
        <end position="481"/>
    </location>
</feature>
<reference evidence="4" key="1">
    <citation type="submission" date="2025-08" db="UniProtKB">
        <authorList>
            <consortium name="RefSeq"/>
        </authorList>
    </citation>
    <scope>IDENTIFICATION</scope>
</reference>
<dbReference type="Proteomes" id="UP000079169">
    <property type="component" value="Unplaced"/>
</dbReference>
<dbReference type="Gene3D" id="3.30.420.10">
    <property type="entry name" value="Ribonuclease H-like superfamily/Ribonuclease H"/>
    <property type="match status" value="1"/>
</dbReference>
<dbReference type="Pfam" id="PF03184">
    <property type="entry name" value="DDE_1"/>
    <property type="match status" value="1"/>
</dbReference>
<feature type="domain" description="DDE-1" evidence="2">
    <location>
        <begin position="223"/>
        <end position="354"/>
    </location>
</feature>
<dbReference type="STRING" id="121845.A0A1S4EG94"/>
<evidence type="ECO:0000256" key="1">
    <source>
        <dbReference type="SAM" id="MobiDB-lite"/>
    </source>
</evidence>
<sequence length="615" mass="69609">MLQIETTVSELDITMPRNYKTPAGSVQYKKQDPGLIEKAVEYQEETGKPFRQVAQMFGINYSVLYRHIKKKNVRKIGGQTVLTSAEESLIATNLAKCAEWGYPLDLFDLRLIVKSYLDRGGQVVKRFKNNMPGRDFALSFMKRHDKDLASRLCQNIKRARASVSPEVIDEYFQNLRPTLEGVPHSNIINYDETNLSDDPGKSRLIFKRGCKYPERIMNNSKSSTSIIFAASADGTVLPPYTVYKSVHLYQSWTQGGPPKARYNRTKSGWFDSICFDDWIEELVIPHCKKLVGRKILIGDNLSSHLSVQSIKLCAENNIEFVFLPRNSTHLTQPLDIAFFRPLKTAWRQILVDWKKGAGRNDCSVRKDMFPILLKKLITAIDINSASNVKAGFKKAGIVPVDPNQVLNRLPNNVTTTDQDNLETTLNMNNSFEELLKQMRYNDNNSSTRKRANNKCKVQAGKSVSPEDLSPESEMNPDDPEPLSESPEPLPESPEPLPVHPSNELGFISSDEITPVNCQAEVQIDDWVLVYFDQECSHKTKKRGFICQVIGTADSNTLVGNFLRPKTTRDHKGFIYGFPNVIDKAKFSFSQIVGKLKPPKPYGRGLFLFELNSKDI</sequence>
<dbReference type="PANTHER" id="PTHR19303:SF74">
    <property type="entry name" value="POGO TRANSPOSABLE ELEMENT WITH KRAB DOMAIN"/>
    <property type="match status" value="1"/>
</dbReference>
<organism evidence="3 4">
    <name type="scientific">Diaphorina citri</name>
    <name type="common">Asian citrus psyllid</name>
    <dbReference type="NCBI Taxonomy" id="121845"/>
    <lineage>
        <taxon>Eukaryota</taxon>
        <taxon>Metazoa</taxon>
        <taxon>Ecdysozoa</taxon>
        <taxon>Arthropoda</taxon>
        <taxon>Hexapoda</taxon>
        <taxon>Insecta</taxon>
        <taxon>Pterygota</taxon>
        <taxon>Neoptera</taxon>
        <taxon>Paraneoptera</taxon>
        <taxon>Hemiptera</taxon>
        <taxon>Sternorrhyncha</taxon>
        <taxon>Psylloidea</taxon>
        <taxon>Psyllidae</taxon>
        <taxon>Diaphorininae</taxon>
        <taxon>Diaphorina</taxon>
    </lineage>
</organism>
<gene>
    <name evidence="4" type="primary">LOC108252884</name>
</gene>
<dbReference type="RefSeq" id="XP_017301225.1">
    <property type="nucleotide sequence ID" value="XM_017445736.2"/>
</dbReference>
<feature type="region of interest" description="Disordered" evidence="1">
    <location>
        <begin position="443"/>
        <end position="503"/>
    </location>
</feature>
<evidence type="ECO:0000313" key="3">
    <source>
        <dbReference type="Proteomes" id="UP000079169"/>
    </source>
</evidence>
<dbReference type="GO" id="GO:0005634">
    <property type="term" value="C:nucleus"/>
    <property type="evidence" value="ECO:0007669"/>
    <property type="project" value="TreeGrafter"/>
</dbReference>
<dbReference type="InterPro" id="IPR050863">
    <property type="entry name" value="CenT-Element_Derived"/>
</dbReference>
<dbReference type="InterPro" id="IPR036397">
    <property type="entry name" value="RNaseH_sf"/>
</dbReference>
<dbReference type="PANTHER" id="PTHR19303">
    <property type="entry name" value="TRANSPOSON"/>
    <property type="match status" value="1"/>
</dbReference>
<protein>
    <submittedName>
        <fullName evidence="4">Uncharacterized protein LOC108252884 isoform X1</fullName>
    </submittedName>
</protein>
<dbReference type="PaxDb" id="121845-A0A1S4EG94"/>
<dbReference type="InterPro" id="IPR004875">
    <property type="entry name" value="DDE_SF_endonuclease_dom"/>
</dbReference>
<keyword evidence="3" id="KW-1185">Reference proteome</keyword>
<dbReference type="OMA" id="DTWTNYG"/>
<dbReference type="GO" id="GO:0003677">
    <property type="term" value="F:DNA binding"/>
    <property type="evidence" value="ECO:0007669"/>
    <property type="project" value="TreeGrafter"/>
</dbReference>
<accession>A0A1S4EG94</accession>
<evidence type="ECO:0000313" key="4">
    <source>
        <dbReference type="RefSeq" id="XP_017301225.1"/>
    </source>
</evidence>
<proteinExistence type="predicted"/>
<dbReference type="AlphaFoldDB" id="A0A1S4EG94"/>
<dbReference type="GeneID" id="108252884"/>
<dbReference type="KEGG" id="dci:108252884"/>